<dbReference type="AlphaFoldDB" id="A0A843VQN3"/>
<dbReference type="Proteomes" id="UP000652761">
    <property type="component" value="Unassembled WGS sequence"/>
</dbReference>
<evidence type="ECO:0000313" key="2">
    <source>
        <dbReference type="Proteomes" id="UP000652761"/>
    </source>
</evidence>
<accession>A0A843VQN3</accession>
<organism evidence="1 2">
    <name type="scientific">Colocasia esculenta</name>
    <name type="common">Wild taro</name>
    <name type="synonym">Arum esculentum</name>
    <dbReference type="NCBI Taxonomy" id="4460"/>
    <lineage>
        <taxon>Eukaryota</taxon>
        <taxon>Viridiplantae</taxon>
        <taxon>Streptophyta</taxon>
        <taxon>Embryophyta</taxon>
        <taxon>Tracheophyta</taxon>
        <taxon>Spermatophyta</taxon>
        <taxon>Magnoliopsida</taxon>
        <taxon>Liliopsida</taxon>
        <taxon>Araceae</taxon>
        <taxon>Aroideae</taxon>
        <taxon>Colocasieae</taxon>
        <taxon>Colocasia</taxon>
    </lineage>
</organism>
<keyword evidence="2" id="KW-1185">Reference proteome</keyword>
<gene>
    <name evidence="1" type="ORF">Taro_030985</name>
</gene>
<proteinExistence type="predicted"/>
<reference evidence="1" key="1">
    <citation type="submission" date="2017-07" db="EMBL/GenBank/DDBJ databases">
        <title>Taro Niue Genome Assembly and Annotation.</title>
        <authorList>
            <person name="Atibalentja N."/>
            <person name="Keating K."/>
            <person name="Fields C.J."/>
        </authorList>
    </citation>
    <scope>NUCLEOTIDE SEQUENCE</scope>
    <source>
        <strain evidence="1">Niue_2</strain>
        <tissue evidence="1">Leaf</tissue>
    </source>
</reference>
<protein>
    <submittedName>
        <fullName evidence="1">Uncharacterized protein</fullName>
    </submittedName>
</protein>
<name>A0A843VQN3_COLES</name>
<dbReference type="EMBL" id="NMUH01002165">
    <property type="protein sequence ID" value="MQL98285.1"/>
    <property type="molecule type" value="Genomic_DNA"/>
</dbReference>
<sequence>MTNKIYLLHLTKKAYRRQLCPILNSRSIWTNHFHTKDNWASCVERQLFGAVISWARPKK</sequence>
<evidence type="ECO:0000313" key="1">
    <source>
        <dbReference type="EMBL" id="MQL98285.1"/>
    </source>
</evidence>
<comment type="caution">
    <text evidence="1">The sequence shown here is derived from an EMBL/GenBank/DDBJ whole genome shotgun (WGS) entry which is preliminary data.</text>
</comment>